<dbReference type="Proteomes" id="UP000031167">
    <property type="component" value="Unassembled WGS sequence"/>
</dbReference>
<evidence type="ECO:0000313" key="2">
    <source>
        <dbReference type="EMBL" id="KIC64339.1"/>
    </source>
</evidence>
<sequence length="99" mass="11236">MKTKAERMAQKVIGITIAYPILFILICLLGSLIGSEIMGYAAVFCFYLIIPILVINWILSVWSLRLEKKPIGFWALSCTIFYSLIFSGLLYVFTTVKMC</sequence>
<feature type="transmembrane region" description="Helical" evidence="1">
    <location>
        <begin position="12"/>
        <end position="33"/>
    </location>
</feature>
<feature type="transmembrane region" description="Helical" evidence="1">
    <location>
        <begin position="39"/>
        <end position="59"/>
    </location>
</feature>
<keyword evidence="3" id="KW-1185">Reference proteome</keyword>
<evidence type="ECO:0000256" key="1">
    <source>
        <dbReference type="SAM" id="Phobius"/>
    </source>
</evidence>
<feature type="transmembrane region" description="Helical" evidence="1">
    <location>
        <begin position="71"/>
        <end position="93"/>
    </location>
</feature>
<gene>
    <name evidence="2" type="ORF">RM51_06435</name>
</gene>
<keyword evidence="1" id="KW-1133">Transmembrane helix</keyword>
<reference evidence="2 3" key="1">
    <citation type="submission" date="2014-12" db="EMBL/GenBank/DDBJ databases">
        <title>Genome sequencing of Chryseobacterium taiwanense TPW19.</title>
        <authorList>
            <person name="Tan P.W."/>
            <person name="Chan K.-G."/>
        </authorList>
    </citation>
    <scope>NUCLEOTIDE SEQUENCE [LARGE SCALE GENOMIC DNA]</scope>
    <source>
        <strain evidence="2 3">TPW19</strain>
    </source>
</reference>
<name>A0A0B4CSZ1_9FLAO</name>
<organism evidence="2 3">
    <name type="scientific">Chryseobacterium taiwanense</name>
    <dbReference type="NCBI Taxonomy" id="363331"/>
    <lineage>
        <taxon>Bacteria</taxon>
        <taxon>Pseudomonadati</taxon>
        <taxon>Bacteroidota</taxon>
        <taxon>Flavobacteriia</taxon>
        <taxon>Flavobacteriales</taxon>
        <taxon>Weeksellaceae</taxon>
        <taxon>Chryseobacterium group</taxon>
        <taxon>Chryseobacterium</taxon>
    </lineage>
</organism>
<protein>
    <submittedName>
        <fullName evidence="2">Uncharacterized protein</fullName>
    </submittedName>
</protein>
<keyword evidence="1" id="KW-0812">Transmembrane</keyword>
<dbReference type="EMBL" id="JWTA01000004">
    <property type="protein sequence ID" value="KIC64339.1"/>
    <property type="molecule type" value="Genomic_DNA"/>
</dbReference>
<evidence type="ECO:0000313" key="3">
    <source>
        <dbReference type="Proteomes" id="UP000031167"/>
    </source>
</evidence>
<keyword evidence="1" id="KW-0472">Membrane</keyword>
<dbReference type="RefSeq" id="WP_039366313.1">
    <property type="nucleotide sequence ID" value="NZ_JWTA01000004.1"/>
</dbReference>
<dbReference type="STRING" id="363331.RM51_06435"/>
<comment type="caution">
    <text evidence="2">The sequence shown here is derived from an EMBL/GenBank/DDBJ whole genome shotgun (WGS) entry which is preliminary data.</text>
</comment>
<dbReference type="AlphaFoldDB" id="A0A0B4CSZ1"/>
<proteinExistence type="predicted"/>
<accession>A0A0B4CSZ1</accession>